<gene>
    <name evidence="6" type="ORF">CTI12_AA322790</name>
</gene>
<dbReference type="InterPro" id="IPR027417">
    <property type="entry name" value="P-loop_NTPase"/>
</dbReference>
<dbReference type="Proteomes" id="UP000245207">
    <property type="component" value="Unassembled WGS sequence"/>
</dbReference>
<dbReference type="InterPro" id="IPR019489">
    <property type="entry name" value="Clp_ATPase_C"/>
</dbReference>
<dbReference type="STRING" id="35608.A0A2U1MKZ7"/>
<dbReference type="GO" id="GO:0005524">
    <property type="term" value="F:ATP binding"/>
    <property type="evidence" value="ECO:0007669"/>
    <property type="project" value="UniProtKB-KW"/>
</dbReference>
<dbReference type="EMBL" id="PKPP01004997">
    <property type="protein sequence ID" value="PWA61894.1"/>
    <property type="molecule type" value="Genomic_DNA"/>
</dbReference>
<dbReference type="OrthoDB" id="47330at2759"/>
<dbReference type="InterPro" id="IPR001270">
    <property type="entry name" value="ClpA/B"/>
</dbReference>
<keyword evidence="1" id="KW-0677">Repeat</keyword>
<dbReference type="InterPro" id="IPR003593">
    <property type="entry name" value="AAA+_ATPase"/>
</dbReference>
<evidence type="ECO:0000256" key="2">
    <source>
        <dbReference type="ARBA" id="ARBA00022741"/>
    </source>
</evidence>
<evidence type="ECO:0000259" key="4">
    <source>
        <dbReference type="SMART" id="SM00382"/>
    </source>
</evidence>
<evidence type="ECO:0000256" key="3">
    <source>
        <dbReference type="ARBA" id="ARBA00022840"/>
    </source>
</evidence>
<keyword evidence="6" id="KW-0346">Stress response</keyword>
<comment type="caution">
    <text evidence="6">The sequence shown here is derived from an EMBL/GenBank/DDBJ whole genome shotgun (WGS) entry which is preliminary data.</text>
</comment>
<keyword evidence="3" id="KW-0067">ATP-binding</keyword>
<feature type="domain" description="AAA+ ATPase" evidence="4">
    <location>
        <begin position="420"/>
        <end position="543"/>
    </location>
</feature>
<dbReference type="Pfam" id="PF17871">
    <property type="entry name" value="AAA_lid_9"/>
    <property type="match status" value="1"/>
</dbReference>
<dbReference type="Gene3D" id="3.40.50.300">
    <property type="entry name" value="P-loop containing nucleotide triphosphate hydrolases"/>
    <property type="match status" value="2"/>
</dbReference>
<dbReference type="InterPro" id="IPR041546">
    <property type="entry name" value="ClpA/ClpB_AAA_lid"/>
</dbReference>
<name>A0A2U1MKZ7_ARTAN</name>
<dbReference type="SUPFAM" id="SSF52540">
    <property type="entry name" value="P-loop containing nucleoside triphosphate hydrolases"/>
    <property type="match status" value="2"/>
</dbReference>
<evidence type="ECO:0000313" key="6">
    <source>
        <dbReference type="EMBL" id="PWA61894.1"/>
    </source>
</evidence>
<dbReference type="CDD" id="cd19499">
    <property type="entry name" value="RecA-like_ClpB_Hsp104-like"/>
    <property type="match status" value="1"/>
</dbReference>
<dbReference type="Gene3D" id="4.10.860.10">
    <property type="entry name" value="UVR domain"/>
    <property type="match status" value="1"/>
</dbReference>
<sequence>MTSHENGWEHQGKSTNSNCEDTIFHSIDTYGYDIVEYARNLGPLVGRDDEITSLITILAKLTKNNPLLVGEDGVGKTAIVKGLAKRIENGDVPSSLNGVRLIALATRAFLPGDEYKEELKFILKKLDEAADGRLILFIDDIHLILGACGSMDVANLLKLLLDRGQLRCIGATTPEQFRKYVKEDATFNGCFQQVFVAEPSVDDTINILRALKESYEAHHAIQILDSALVAAAEISSLYVTGFQPDKAMTVVDQACTEVRLQLLRKPKEIYDLERKKTHLMIEFCALEMEKDKKSKLRFVEVQKELCDVRDKLEPLMIKYKKEKEKQEEALVVLQEADVARTANVKLGVVQGVGPAMHENMMLMQTLGPVTRPTLRSCDQKGLIVLAKRLQERVVGQDEAVNVVADAMLRSRAVLGKANKPAGLLFFVGPSGVGKTEIARAFSEQLFADEKFMIKINMCLYTEEESVPCYVGQLTETVKKEPYSVVVFDKVEKAHPSVFHALHHMLDDGCSVDFTHTVLIMTSNIGENHLLRALSENTSMEDARLEVMEEVRRHFKPDLLKRFDAIVVFNPLSYDLLRKVARLVLKDIAIRLAKKGVTLQVMEAALHVIVPESYDLVYGAEPIKIWLENNLVTRLSNMLITNEIDKNSTVYVDADSNGKDLSYRVVMEGGKNAAKKLKIR</sequence>
<dbReference type="AlphaFoldDB" id="A0A2U1MKZ7"/>
<dbReference type="Pfam" id="PF07724">
    <property type="entry name" value="AAA_2"/>
    <property type="match status" value="1"/>
</dbReference>
<dbReference type="SMART" id="SM00382">
    <property type="entry name" value="AAA"/>
    <property type="match status" value="2"/>
</dbReference>
<dbReference type="SMART" id="SM01086">
    <property type="entry name" value="ClpB_D2-small"/>
    <property type="match status" value="1"/>
</dbReference>
<keyword evidence="2" id="KW-0547">Nucleotide-binding</keyword>
<dbReference type="InterPro" id="IPR003959">
    <property type="entry name" value="ATPase_AAA_core"/>
</dbReference>
<evidence type="ECO:0000256" key="1">
    <source>
        <dbReference type="ARBA" id="ARBA00022737"/>
    </source>
</evidence>
<organism evidence="6 7">
    <name type="scientific">Artemisia annua</name>
    <name type="common">Sweet wormwood</name>
    <dbReference type="NCBI Taxonomy" id="35608"/>
    <lineage>
        <taxon>Eukaryota</taxon>
        <taxon>Viridiplantae</taxon>
        <taxon>Streptophyta</taxon>
        <taxon>Embryophyta</taxon>
        <taxon>Tracheophyta</taxon>
        <taxon>Spermatophyta</taxon>
        <taxon>Magnoliopsida</taxon>
        <taxon>eudicotyledons</taxon>
        <taxon>Gunneridae</taxon>
        <taxon>Pentapetalae</taxon>
        <taxon>asterids</taxon>
        <taxon>campanulids</taxon>
        <taxon>Asterales</taxon>
        <taxon>Asteraceae</taxon>
        <taxon>Asteroideae</taxon>
        <taxon>Anthemideae</taxon>
        <taxon>Artemisiinae</taxon>
        <taxon>Artemisia</taxon>
    </lineage>
</organism>
<dbReference type="CDD" id="cd00009">
    <property type="entry name" value="AAA"/>
    <property type="match status" value="1"/>
</dbReference>
<dbReference type="PANTHER" id="PTHR11638">
    <property type="entry name" value="ATP-DEPENDENT CLP PROTEASE"/>
    <property type="match status" value="1"/>
</dbReference>
<dbReference type="GO" id="GO:0034605">
    <property type="term" value="P:cellular response to heat"/>
    <property type="evidence" value="ECO:0007669"/>
    <property type="project" value="TreeGrafter"/>
</dbReference>
<dbReference type="Pfam" id="PF00004">
    <property type="entry name" value="AAA"/>
    <property type="match status" value="1"/>
</dbReference>
<reference evidence="6 7" key="1">
    <citation type="journal article" date="2018" name="Mol. Plant">
        <title>The genome of Artemisia annua provides insight into the evolution of Asteraceae family and artemisinin biosynthesis.</title>
        <authorList>
            <person name="Shen Q."/>
            <person name="Zhang L."/>
            <person name="Liao Z."/>
            <person name="Wang S."/>
            <person name="Yan T."/>
            <person name="Shi P."/>
            <person name="Liu M."/>
            <person name="Fu X."/>
            <person name="Pan Q."/>
            <person name="Wang Y."/>
            <person name="Lv Z."/>
            <person name="Lu X."/>
            <person name="Zhang F."/>
            <person name="Jiang W."/>
            <person name="Ma Y."/>
            <person name="Chen M."/>
            <person name="Hao X."/>
            <person name="Li L."/>
            <person name="Tang Y."/>
            <person name="Lv G."/>
            <person name="Zhou Y."/>
            <person name="Sun X."/>
            <person name="Brodelius P.E."/>
            <person name="Rose J.K.C."/>
            <person name="Tang K."/>
        </authorList>
    </citation>
    <scope>NUCLEOTIDE SEQUENCE [LARGE SCALE GENOMIC DNA]</scope>
    <source>
        <strain evidence="7">cv. Huhao1</strain>
        <tissue evidence="6">Leaf</tissue>
    </source>
</reference>
<dbReference type="Pfam" id="PF10431">
    <property type="entry name" value="ClpB_D2-small"/>
    <property type="match status" value="1"/>
</dbReference>
<dbReference type="InterPro" id="IPR050130">
    <property type="entry name" value="ClpA_ClpB"/>
</dbReference>
<keyword evidence="7" id="KW-1185">Reference proteome</keyword>
<dbReference type="PANTHER" id="PTHR11638:SF18">
    <property type="entry name" value="HEAT SHOCK PROTEIN 104"/>
    <property type="match status" value="1"/>
</dbReference>
<accession>A0A2U1MKZ7</accession>
<dbReference type="GO" id="GO:0016887">
    <property type="term" value="F:ATP hydrolysis activity"/>
    <property type="evidence" value="ECO:0007669"/>
    <property type="project" value="InterPro"/>
</dbReference>
<dbReference type="Gene3D" id="1.10.8.60">
    <property type="match status" value="2"/>
</dbReference>
<evidence type="ECO:0000259" key="5">
    <source>
        <dbReference type="SMART" id="SM01086"/>
    </source>
</evidence>
<dbReference type="GO" id="GO:0005737">
    <property type="term" value="C:cytoplasm"/>
    <property type="evidence" value="ECO:0007669"/>
    <property type="project" value="TreeGrafter"/>
</dbReference>
<protein>
    <submittedName>
        <fullName evidence="6">Heat shock protein</fullName>
    </submittedName>
</protein>
<feature type="domain" description="AAA+ ATPase" evidence="4">
    <location>
        <begin position="62"/>
        <end position="201"/>
    </location>
</feature>
<dbReference type="PRINTS" id="PR00300">
    <property type="entry name" value="CLPPROTEASEA"/>
</dbReference>
<evidence type="ECO:0000313" key="7">
    <source>
        <dbReference type="Proteomes" id="UP000245207"/>
    </source>
</evidence>
<proteinExistence type="predicted"/>
<feature type="domain" description="Clp ATPase C-terminal" evidence="5">
    <location>
        <begin position="571"/>
        <end position="662"/>
    </location>
</feature>